<dbReference type="RefSeq" id="XP_029221624.1">
    <property type="nucleotide sequence ID" value="XM_029362659.1"/>
</dbReference>
<gene>
    <name evidence="2" type="ORF">BESB_040730</name>
</gene>
<accession>A0A2A9MI08</accession>
<dbReference type="OrthoDB" id="331059at2759"/>
<evidence type="ECO:0000313" key="2">
    <source>
        <dbReference type="EMBL" id="PFH37615.1"/>
    </source>
</evidence>
<feature type="region of interest" description="Disordered" evidence="1">
    <location>
        <begin position="76"/>
        <end position="112"/>
    </location>
</feature>
<dbReference type="EMBL" id="NWUJ01000002">
    <property type="protein sequence ID" value="PFH37615.1"/>
    <property type="molecule type" value="Genomic_DNA"/>
</dbReference>
<organism evidence="2 3">
    <name type="scientific">Besnoitia besnoiti</name>
    <name type="common">Apicomplexan protozoan</name>
    <dbReference type="NCBI Taxonomy" id="94643"/>
    <lineage>
        <taxon>Eukaryota</taxon>
        <taxon>Sar</taxon>
        <taxon>Alveolata</taxon>
        <taxon>Apicomplexa</taxon>
        <taxon>Conoidasida</taxon>
        <taxon>Coccidia</taxon>
        <taxon>Eucoccidiorida</taxon>
        <taxon>Eimeriorina</taxon>
        <taxon>Sarcocystidae</taxon>
        <taxon>Besnoitia</taxon>
    </lineage>
</organism>
<dbReference type="Proteomes" id="UP000224006">
    <property type="component" value="Chromosome II"/>
</dbReference>
<proteinExistence type="predicted"/>
<evidence type="ECO:0000313" key="3">
    <source>
        <dbReference type="Proteomes" id="UP000224006"/>
    </source>
</evidence>
<name>A0A2A9MI08_BESBE</name>
<feature type="region of interest" description="Disordered" evidence="1">
    <location>
        <begin position="1079"/>
        <end position="1100"/>
    </location>
</feature>
<evidence type="ECO:0000256" key="1">
    <source>
        <dbReference type="SAM" id="MobiDB-lite"/>
    </source>
</evidence>
<comment type="caution">
    <text evidence="2">The sequence shown here is derived from an EMBL/GenBank/DDBJ whole genome shotgun (WGS) entry which is preliminary data.</text>
</comment>
<sequence>MRECVRTSGRLEVPRRLGHPLRASHRHPRRRDVVKRLCSEMGSDQSSFSVWSLFRSGKMGASSFPTEEISFVLTAEDKPHQHPKQDKDGATDSRTALPARESEEGAVAPSAPQLVCEASGGAGSVVAEGRTAENRAQWLLGTYRADPDGLARACGSDKETLLAIFHATALHKLKRQRWLLKPLKAQVIRNITNFHVDEIASLAKAMHRVGYLRTDFLYAASTVIARTARVASPASCGFLLEAFAAQRFEPEQAVHALCNRLRETELQGLTQSHLASIVSSLARLNITHDPLLADIANRLLDLWSTACASSPPGVREVATLHPGAERSTTLPENVALQGRRQFSPHDVTQVLYGLTKLQYHHSSLSAYLLGTVLPGVVGRMHSHQLTVTAVAIQRAREHAHARSMTPTFATDSCNDYYASEHETLGAVTKSMNLQRTSDVQERELKVLQEMAFGLVVNEVAKRLPQFKAESICMVFRACAVLGVRDNWLVVRLIALLPRLLLTFDPEDAVLLSVSLSELGAHSGASVDLIAGHAKQNSNRYSPHLLNDLLFSFSREGIIVQDFLDMYVDPTRFWRVTDGRAATTVVCALSDSGCKDRVVIQRIFDALLPLLPTLRLDDLFNLYAAVALLGLTQDIAGIHEVVEHVRQRLNESHDETVDGKGLSAKAPTDFATGPPILDLVEGFVPDVLLGPPPGAPAHGLQANQTISVSGALNLSLALLVQDFRPSRDARSLTQLEKTHIDHCADPSEGLQRGCSGSFLEPALLAADIAAFCTWLSAESSIDVLACSPSPQSPGPRVSSFFSLEEQRKLGLLQAALLLRADGIRGHAKDERKLQALTTQVVDLLSAVAALQPAAVPFRLHSTASCISALRVPLRHVCQSLRLREVNCSPNGVRSSCASEMSHASPAEQESDPADLKPRLERLDLIPLQSSGTTTAETVVQVARSSHHVRPAFGAADRTKTHVSFIERSTASGLAAMQSILEQFFGVRGTIVDSLSDVASAGHDAHASRQAVARGEPLSAREDGQKKPPSGARGHGSSSQGATDDRDRLRAHLNPYTGLLHLELDELLRLPGVAEDVLSARSAPALSPAPPGRGDEGERGDQLLSMGEGARQAAAAADSEPRVPRSGVILLWADAQHFWHAAPEKDDSKPVSPRADFALSNAAAFQLRCFERLTSLEVFPAGAPAAGYDSTSMPPDLSRQAQERKQARSVAENRNCVVLVPHFVWNAVSTDTEQADFLLKSIKTAVEDWRRRGSERS</sequence>
<keyword evidence="3" id="KW-1185">Reference proteome</keyword>
<feature type="region of interest" description="Disordered" evidence="1">
    <location>
        <begin position="1184"/>
        <end position="1204"/>
    </location>
</feature>
<dbReference type="KEGG" id="bbes:BESB_040730"/>
<dbReference type="VEuPathDB" id="ToxoDB:BESB_040730"/>
<dbReference type="AlphaFoldDB" id="A0A2A9MI08"/>
<feature type="region of interest" description="Disordered" evidence="1">
    <location>
        <begin position="1004"/>
        <end position="1044"/>
    </location>
</feature>
<reference evidence="2 3" key="1">
    <citation type="submission" date="2017-09" db="EMBL/GenBank/DDBJ databases">
        <title>Genome sequencing of Besnoitia besnoiti strain Bb-Ger1.</title>
        <authorList>
            <person name="Schares G."/>
            <person name="Venepally P."/>
            <person name="Lorenzi H.A."/>
        </authorList>
    </citation>
    <scope>NUCLEOTIDE SEQUENCE [LARGE SCALE GENOMIC DNA]</scope>
    <source>
        <strain evidence="2 3">Bb-Ger1</strain>
    </source>
</reference>
<dbReference type="GeneID" id="40309054"/>
<protein>
    <submittedName>
        <fullName evidence="2">Uncharacterized protein</fullName>
    </submittedName>
</protein>
<feature type="compositionally biased region" description="Basic and acidic residues" evidence="1">
    <location>
        <begin position="76"/>
        <end position="91"/>
    </location>
</feature>